<evidence type="ECO:0000313" key="7">
    <source>
        <dbReference type="Proteomes" id="UP001530315"/>
    </source>
</evidence>
<comment type="subcellular location">
    <subcellularLocation>
        <location evidence="2">Cytoplasm</location>
    </subcellularLocation>
    <subcellularLocation>
        <location evidence="1">Nucleus</location>
    </subcellularLocation>
</comment>
<evidence type="ECO:0000256" key="1">
    <source>
        <dbReference type="ARBA" id="ARBA00004123"/>
    </source>
</evidence>
<organism evidence="6 7">
    <name type="scientific">Stephanodiscus triporus</name>
    <dbReference type="NCBI Taxonomy" id="2934178"/>
    <lineage>
        <taxon>Eukaryota</taxon>
        <taxon>Sar</taxon>
        <taxon>Stramenopiles</taxon>
        <taxon>Ochrophyta</taxon>
        <taxon>Bacillariophyta</taxon>
        <taxon>Coscinodiscophyceae</taxon>
        <taxon>Thalassiosirophycidae</taxon>
        <taxon>Stephanodiscales</taxon>
        <taxon>Stephanodiscaceae</taxon>
        <taxon>Stephanodiscus</taxon>
    </lineage>
</organism>
<evidence type="ECO:0000256" key="3">
    <source>
        <dbReference type="ARBA" id="ARBA00022490"/>
    </source>
</evidence>
<accession>A0ABD3QYY8</accession>
<dbReference type="PANTHER" id="PTHR31661:SF1">
    <property type="entry name" value="CDAN1-INTERACTING NUCLEASE 1"/>
    <property type="match status" value="1"/>
</dbReference>
<evidence type="ECO:0000256" key="5">
    <source>
        <dbReference type="ARBA" id="ARBA00023480"/>
    </source>
</evidence>
<dbReference type="GO" id="GO:0005737">
    <property type="term" value="C:cytoplasm"/>
    <property type="evidence" value="ECO:0007669"/>
    <property type="project" value="UniProtKB-SubCell"/>
</dbReference>
<evidence type="ECO:0000256" key="2">
    <source>
        <dbReference type="ARBA" id="ARBA00004496"/>
    </source>
</evidence>
<keyword evidence="3" id="KW-0963">Cytoplasm</keyword>
<dbReference type="Pfam" id="PF14811">
    <property type="entry name" value="TPD"/>
    <property type="match status" value="1"/>
</dbReference>
<gene>
    <name evidence="6" type="ORF">ACHAW5_005593</name>
</gene>
<evidence type="ECO:0000256" key="4">
    <source>
        <dbReference type="ARBA" id="ARBA00023242"/>
    </source>
</evidence>
<dbReference type="EMBL" id="JALLAZ020000027">
    <property type="protein sequence ID" value="KAL3805532.1"/>
    <property type="molecule type" value="Genomic_DNA"/>
</dbReference>
<dbReference type="PANTHER" id="PTHR31661">
    <property type="entry name" value="SIMILAR TO CDNA SEQUENCE BC052040"/>
    <property type="match status" value="1"/>
</dbReference>
<dbReference type="GO" id="GO:0005634">
    <property type="term" value="C:nucleus"/>
    <property type="evidence" value="ECO:0007669"/>
    <property type="project" value="UniProtKB-SubCell"/>
</dbReference>
<keyword evidence="7" id="KW-1185">Reference proteome</keyword>
<evidence type="ECO:0000313" key="6">
    <source>
        <dbReference type="EMBL" id="KAL3805532.1"/>
    </source>
</evidence>
<reference evidence="6 7" key="1">
    <citation type="submission" date="2024-10" db="EMBL/GenBank/DDBJ databases">
        <title>Updated reference genomes for cyclostephanoid diatoms.</title>
        <authorList>
            <person name="Roberts W.R."/>
            <person name="Alverson A.J."/>
        </authorList>
    </citation>
    <scope>NUCLEOTIDE SEQUENCE [LARGE SCALE GENOMIC DNA]</scope>
    <source>
        <strain evidence="6 7">AJA276-08</strain>
    </source>
</reference>
<comment type="caution">
    <text evidence="6">The sequence shown here is derived from an EMBL/GenBank/DDBJ whole genome shotgun (WGS) entry which is preliminary data.</text>
</comment>
<dbReference type="InterPro" id="IPR029404">
    <property type="entry name" value="CDIN1"/>
</dbReference>
<keyword evidence="4" id="KW-0539">Nucleus</keyword>
<protein>
    <recommendedName>
        <fullName evidence="5">CDAN1-interacting nuclease 1</fullName>
    </recommendedName>
</protein>
<dbReference type="Proteomes" id="UP001530315">
    <property type="component" value="Unassembled WGS sequence"/>
</dbReference>
<proteinExistence type="predicted"/>
<dbReference type="AlphaFoldDB" id="A0ABD3QYY8"/>
<name>A0ABD3QYY8_9STRA</name>
<sequence>MSNGYTSPRDTYNDGVFRKTPGRERIIHWPSAEPVPIQKEVQLLMSGTLVRRGEFGPLCGSRAIEVDLECAELGIHFDQALSIRKQLMISKVLKGGSWKLKDEYTMKRIRKEFEQKQRPLLEISQRYDLPPVSIFRAIVAPRVLNAYPQFTCLDRTRPAGRIVQSIISETCPDQLKAFVSDWEVNELKIAKEFDMVGYSGSGNCTAAEEWERSIYAFLDDQKINYLTEETLKLYGYGDMGTPDCLLVDDLFIHGKLVKWIEFKCFYASGLKENSYFARKAVGRQVKKYGKSFGKSGAVILKNGFSTEISRRYPSTLFLDGGSLSSKNDFNL</sequence>